<keyword evidence="3" id="KW-0067">ATP-binding</keyword>
<dbReference type="AlphaFoldDB" id="A0AAV7SZ09"/>
<keyword evidence="5" id="KW-1185">Reference proteome</keyword>
<dbReference type="PANTHER" id="PTHR19375">
    <property type="entry name" value="HEAT SHOCK PROTEIN 70KDA"/>
    <property type="match status" value="1"/>
</dbReference>
<dbReference type="InterPro" id="IPR043129">
    <property type="entry name" value="ATPase_NBD"/>
</dbReference>
<dbReference type="Pfam" id="PF00012">
    <property type="entry name" value="HSP70"/>
    <property type="match status" value="1"/>
</dbReference>
<dbReference type="Gene3D" id="3.30.420.40">
    <property type="match status" value="1"/>
</dbReference>
<dbReference type="Proteomes" id="UP001066276">
    <property type="component" value="Chromosome 4_1"/>
</dbReference>
<keyword evidence="2" id="KW-0547">Nucleotide-binding</keyword>
<evidence type="ECO:0000256" key="1">
    <source>
        <dbReference type="ARBA" id="ARBA00007381"/>
    </source>
</evidence>
<dbReference type="SUPFAM" id="SSF53067">
    <property type="entry name" value="Actin-like ATPase domain"/>
    <property type="match status" value="1"/>
</dbReference>
<dbReference type="EMBL" id="JANPWB010000007">
    <property type="protein sequence ID" value="KAJ1169058.1"/>
    <property type="molecule type" value="Genomic_DNA"/>
</dbReference>
<comment type="caution">
    <text evidence="4">The sequence shown here is derived from an EMBL/GenBank/DDBJ whole genome shotgun (WGS) entry which is preliminary data.</text>
</comment>
<dbReference type="GO" id="GO:0140662">
    <property type="term" value="F:ATP-dependent protein folding chaperone"/>
    <property type="evidence" value="ECO:0007669"/>
    <property type="project" value="InterPro"/>
</dbReference>
<gene>
    <name evidence="4" type="ORF">NDU88_000965</name>
</gene>
<evidence type="ECO:0000256" key="2">
    <source>
        <dbReference type="ARBA" id="ARBA00022741"/>
    </source>
</evidence>
<evidence type="ECO:0000313" key="5">
    <source>
        <dbReference type="Proteomes" id="UP001066276"/>
    </source>
</evidence>
<comment type="similarity">
    <text evidence="1">Belongs to the heat shock protein 70 family.</text>
</comment>
<reference evidence="4" key="1">
    <citation type="journal article" date="2022" name="bioRxiv">
        <title>Sequencing and chromosome-scale assembly of the giantPleurodeles waltlgenome.</title>
        <authorList>
            <person name="Brown T."/>
            <person name="Elewa A."/>
            <person name="Iarovenko S."/>
            <person name="Subramanian E."/>
            <person name="Araus A.J."/>
            <person name="Petzold A."/>
            <person name="Susuki M."/>
            <person name="Suzuki K.-i.T."/>
            <person name="Hayashi T."/>
            <person name="Toyoda A."/>
            <person name="Oliveira C."/>
            <person name="Osipova E."/>
            <person name="Leigh N.D."/>
            <person name="Simon A."/>
            <person name="Yun M.H."/>
        </authorList>
    </citation>
    <scope>NUCLEOTIDE SEQUENCE</scope>
    <source>
        <strain evidence="4">20211129_DDA</strain>
        <tissue evidence="4">Liver</tissue>
    </source>
</reference>
<dbReference type="GO" id="GO:0005524">
    <property type="term" value="F:ATP binding"/>
    <property type="evidence" value="ECO:0007669"/>
    <property type="project" value="UniProtKB-KW"/>
</dbReference>
<proteinExistence type="inferred from homology"/>
<organism evidence="4 5">
    <name type="scientific">Pleurodeles waltl</name>
    <name type="common">Iberian ribbed newt</name>
    <dbReference type="NCBI Taxonomy" id="8319"/>
    <lineage>
        <taxon>Eukaryota</taxon>
        <taxon>Metazoa</taxon>
        <taxon>Chordata</taxon>
        <taxon>Craniata</taxon>
        <taxon>Vertebrata</taxon>
        <taxon>Euteleostomi</taxon>
        <taxon>Amphibia</taxon>
        <taxon>Batrachia</taxon>
        <taxon>Caudata</taxon>
        <taxon>Salamandroidea</taxon>
        <taxon>Salamandridae</taxon>
        <taxon>Pleurodelinae</taxon>
        <taxon>Pleurodeles</taxon>
    </lineage>
</organism>
<dbReference type="FunFam" id="3.30.30.30:FF:000001">
    <property type="entry name" value="heat shock 70 kDa protein-like"/>
    <property type="match status" value="1"/>
</dbReference>
<sequence length="181" mass="20327">MWCRPLVTASNVKSSGRQHGKVEIIANNHGNRTSPIYVTFTDTERLTGDAAKNQMTLNHKNTVFDVKRLIGRKFDDKVIQADMKHWPFKVVRDGGKPKVIVGHKGENKTFSPEEVYVMVLTKIKEIVEAYLGHQVSKTVITVAAYVNDSQRQATRNARVIAGDGYVQHQSHTVSFPVHQSC</sequence>
<protein>
    <recommendedName>
        <fullName evidence="6">Heat shock protein 70</fullName>
    </recommendedName>
</protein>
<name>A0AAV7SZ09_PLEWA</name>
<evidence type="ECO:0000313" key="4">
    <source>
        <dbReference type="EMBL" id="KAJ1169058.1"/>
    </source>
</evidence>
<evidence type="ECO:0000256" key="3">
    <source>
        <dbReference type="ARBA" id="ARBA00022840"/>
    </source>
</evidence>
<dbReference type="PRINTS" id="PR00301">
    <property type="entry name" value="HEATSHOCK70"/>
</dbReference>
<accession>A0AAV7SZ09</accession>
<evidence type="ECO:0008006" key="6">
    <source>
        <dbReference type="Google" id="ProtNLM"/>
    </source>
</evidence>
<dbReference type="InterPro" id="IPR013126">
    <property type="entry name" value="Hsp_70_fam"/>
</dbReference>